<protein>
    <submittedName>
        <fullName evidence="3">Transcriptional regulator</fullName>
    </submittedName>
</protein>
<dbReference type="EMBL" id="LJJB01000007">
    <property type="protein sequence ID" value="KQL48579.1"/>
    <property type="molecule type" value="Genomic_DNA"/>
</dbReference>
<dbReference type="Gene3D" id="3.40.1440.10">
    <property type="entry name" value="GIY-YIG endonuclease"/>
    <property type="match status" value="1"/>
</dbReference>
<reference evidence="3 4" key="1">
    <citation type="submission" date="2015-09" db="EMBL/GenBank/DDBJ databases">
        <title>Genome sequencing project for genomic taxonomy and phylogenomics of Bacillus-like bacteria.</title>
        <authorList>
            <person name="Liu B."/>
            <person name="Wang J."/>
            <person name="Zhu Y."/>
            <person name="Liu G."/>
            <person name="Chen Q."/>
            <person name="Chen Z."/>
            <person name="Lan J."/>
            <person name="Che J."/>
            <person name="Ge C."/>
            <person name="Shi H."/>
            <person name="Pan Z."/>
            <person name="Liu X."/>
        </authorList>
    </citation>
    <scope>NUCLEOTIDE SEQUENCE [LARGE SCALE GENOMIC DNA]</scope>
    <source>
        <strain evidence="3 4">DSM 8552</strain>
    </source>
</reference>
<feature type="region of interest" description="Disordered" evidence="1">
    <location>
        <begin position="140"/>
        <end position="160"/>
    </location>
</feature>
<gene>
    <name evidence="3" type="ORF">AN963_01885</name>
</gene>
<evidence type="ECO:0000259" key="2">
    <source>
        <dbReference type="Pfam" id="PF09860"/>
    </source>
</evidence>
<dbReference type="Proteomes" id="UP000051063">
    <property type="component" value="Unassembled WGS sequence"/>
</dbReference>
<keyword evidence="4" id="KW-1185">Reference proteome</keyword>
<sequence>MSLADQFWNASFEELRLGYSEQEHDYLCLLCGETVEKGIIYPVDGLLYEAAKYMRHHIEADHGSVFEHLSQLDKRITGLSDHQNSLMRLFYQGMSDQDVQKELGIGSASTIRNHRFALKEKERQAKVFLVMMELMKGTGKKAAHASPAPSASGKKRDAELTVSPTEYAEITKKYFPEGTLGALNTIPRKHKHRLVVLEEIAKRFDPAQVYSEKEVNAILEGTYEEDYVTVRRYLIDYSFLGRNPDGSQYWVKNNGEEQEKQMNRKQELKQMYKEVKTEAGVYQIRNTQNGKVWIDSTTNLKTMNGKQFMLKHGSHTSKALQKEWDQYGEGAFVFEVLEVLEKKNEPYFDAADALEKLEDKWLDKLQPYGDKGYNEMKKL</sequence>
<dbReference type="RefSeq" id="WP_055742868.1">
    <property type="nucleotide sequence ID" value="NZ_LJJB01000007.1"/>
</dbReference>
<dbReference type="SUPFAM" id="SSF82771">
    <property type="entry name" value="GIY-YIG endonuclease"/>
    <property type="match status" value="1"/>
</dbReference>
<feature type="domain" description="DUF2087" evidence="2">
    <location>
        <begin position="183"/>
        <end position="251"/>
    </location>
</feature>
<evidence type="ECO:0000256" key="1">
    <source>
        <dbReference type="SAM" id="MobiDB-lite"/>
    </source>
</evidence>
<accession>A0ABR5NAM0</accession>
<dbReference type="InterPro" id="IPR018656">
    <property type="entry name" value="DUF2087"/>
</dbReference>
<dbReference type="InterPro" id="IPR035901">
    <property type="entry name" value="GIY-YIG_endonuc_sf"/>
</dbReference>
<evidence type="ECO:0000313" key="3">
    <source>
        <dbReference type="EMBL" id="KQL48579.1"/>
    </source>
</evidence>
<proteinExistence type="predicted"/>
<evidence type="ECO:0000313" key="4">
    <source>
        <dbReference type="Proteomes" id="UP000051063"/>
    </source>
</evidence>
<organism evidence="3 4">
    <name type="scientific">Brevibacillus choshinensis</name>
    <dbReference type="NCBI Taxonomy" id="54911"/>
    <lineage>
        <taxon>Bacteria</taxon>
        <taxon>Bacillati</taxon>
        <taxon>Bacillota</taxon>
        <taxon>Bacilli</taxon>
        <taxon>Bacillales</taxon>
        <taxon>Paenibacillaceae</taxon>
        <taxon>Brevibacillus</taxon>
    </lineage>
</organism>
<comment type="caution">
    <text evidence="3">The sequence shown here is derived from an EMBL/GenBank/DDBJ whole genome shotgun (WGS) entry which is preliminary data.</text>
</comment>
<dbReference type="Pfam" id="PF09860">
    <property type="entry name" value="DUF2087"/>
    <property type="match status" value="1"/>
</dbReference>
<name>A0ABR5NAM0_BRECH</name>
<dbReference type="CDD" id="cd10451">
    <property type="entry name" value="GIY-YIG_LuxR_like"/>
    <property type="match status" value="1"/>
</dbReference>